<reference evidence="2" key="1">
    <citation type="submission" date="2017-08" db="EMBL/GenBank/DDBJ databases">
        <authorList>
            <person name="Polle J.E."/>
            <person name="Barry K."/>
            <person name="Cushman J."/>
            <person name="Schmutz J."/>
            <person name="Tran D."/>
            <person name="Hathwaick L.T."/>
            <person name="Yim W.C."/>
            <person name="Jenkins J."/>
            <person name="Mckie-Krisberg Z.M."/>
            <person name="Prochnik S."/>
            <person name="Lindquist E."/>
            <person name="Dockter R.B."/>
            <person name="Adam C."/>
            <person name="Molina H."/>
            <person name="Bunkerborg J."/>
            <person name="Jin E."/>
            <person name="Buchheim M."/>
            <person name="Magnuson J."/>
        </authorList>
    </citation>
    <scope>NUCLEOTIDE SEQUENCE</scope>
    <source>
        <strain evidence="2">CCAP 19/18</strain>
    </source>
</reference>
<feature type="compositionally biased region" description="Basic and acidic residues" evidence="1">
    <location>
        <begin position="30"/>
        <end position="40"/>
    </location>
</feature>
<comment type="caution">
    <text evidence="2">The sequence shown here is derived from an EMBL/GenBank/DDBJ whole genome shotgun (WGS) entry which is preliminary data.</text>
</comment>
<evidence type="ECO:0000256" key="1">
    <source>
        <dbReference type="SAM" id="MobiDB-lite"/>
    </source>
</evidence>
<protein>
    <submittedName>
        <fullName evidence="2">Uncharacterized protein</fullName>
    </submittedName>
</protein>
<evidence type="ECO:0000313" key="3">
    <source>
        <dbReference type="Proteomes" id="UP000815325"/>
    </source>
</evidence>
<dbReference type="Proteomes" id="UP000815325">
    <property type="component" value="Unassembled WGS sequence"/>
</dbReference>
<evidence type="ECO:0000313" key="2">
    <source>
        <dbReference type="EMBL" id="KAF5831405.1"/>
    </source>
</evidence>
<proteinExistence type="predicted"/>
<organism evidence="2 3">
    <name type="scientific">Dunaliella salina</name>
    <name type="common">Green alga</name>
    <name type="synonym">Protococcus salinus</name>
    <dbReference type="NCBI Taxonomy" id="3046"/>
    <lineage>
        <taxon>Eukaryota</taxon>
        <taxon>Viridiplantae</taxon>
        <taxon>Chlorophyta</taxon>
        <taxon>core chlorophytes</taxon>
        <taxon>Chlorophyceae</taxon>
        <taxon>CS clade</taxon>
        <taxon>Chlamydomonadales</taxon>
        <taxon>Dunaliellaceae</taxon>
        <taxon>Dunaliella</taxon>
    </lineage>
</organism>
<sequence>MSKPNMLAALEKISDSEPSSSGSEAEEDAQDTKKQKKEITVEDLMNKGYKSGPSVMGVKPPKEEDPSDWSWSSGTKQKALEGEETMEERRATHTAATTGVETSAIYTQAALNQAAKIQEERRLEQERLAESKRLSWKDKEKRKRDEGKQSRGKNYVEEEKRLARSYGYGAGFD</sequence>
<feature type="compositionally biased region" description="Basic and acidic residues" evidence="1">
    <location>
        <begin position="120"/>
        <end position="162"/>
    </location>
</feature>
<dbReference type="PANTHER" id="PTHR31833">
    <property type="entry name" value="UPF0690 PROTEIN C1ORF52"/>
    <property type="match status" value="1"/>
</dbReference>
<name>A0ABQ7G9X7_DUNSA</name>
<gene>
    <name evidence="2" type="ORF">DUNSADRAFT_13166</name>
</gene>
<feature type="region of interest" description="Disordered" evidence="1">
    <location>
        <begin position="120"/>
        <end position="173"/>
    </location>
</feature>
<keyword evidence="3" id="KW-1185">Reference proteome</keyword>
<dbReference type="EMBL" id="MU069951">
    <property type="protein sequence ID" value="KAF5831405.1"/>
    <property type="molecule type" value="Genomic_DNA"/>
</dbReference>
<dbReference type="PANTHER" id="PTHR31833:SF2">
    <property type="entry name" value="UPF0690 PROTEIN C1ORF52"/>
    <property type="match status" value="1"/>
</dbReference>
<accession>A0ABQ7G9X7</accession>
<feature type="region of interest" description="Disordered" evidence="1">
    <location>
        <begin position="1"/>
        <end position="99"/>
    </location>
</feature>